<protein>
    <recommendedName>
        <fullName evidence="1">Myb/SANT-like DNA-binding domain-containing protein</fullName>
    </recommendedName>
</protein>
<proteinExistence type="predicted"/>
<evidence type="ECO:0000313" key="3">
    <source>
        <dbReference type="Proteomes" id="UP000594263"/>
    </source>
</evidence>
<dbReference type="PANTHER" id="PTHR31307:SF8">
    <property type="entry name" value="ALCOHOL DEHYDROGENASE TRANSCRIPTION FACTOR MYB_SANT-LIKE FAMILY PROTEIN"/>
    <property type="match status" value="1"/>
</dbReference>
<accession>A0A7N0TED7</accession>
<dbReference type="GO" id="GO:0000976">
    <property type="term" value="F:transcription cis-regulatory region binding"/>
    <property type="evidence" value="ECO:0007669"/>
    <property type="project" value="TreeGrafter"/>
</dbReference>
<dbReference type="AlphaFoldDB" id="A0A7N0TED7"/>
<name>A0A7N0TED7_KALFE</name>
<evidence type="ECO:0000313" key="2">
    <source>
        <dbReference type="EnsemblPlants" id="Kaladp0034s0127.1.v1.1"/>
    </source>
</evidence>
<dbReference type="OMA" id="GIREWSE"/>
<reference evidence="2" key="1">
    <citation type="submission" date="2021-01" db="UniProtKB">
        <authorList>
            <consortium name="EnsemblPlants"/>
        </authorList>
    </citation>
    <scope>IDENTIFICATION</scope>
</reference>
<dbReference type="Pfam" id="PF13837">
    <property type="entry name" value="Myb_DNA-bind_4"/>
    <property type="match status" value="1"/>
</dbReference>
<organism evidence="2 3">
    <name type="scientific">Kalanchoe fedtschenkoi</name>
    <name type="common">Lavender scallops</name>
    <name type="synonym">South American air plant</name>
    <dbReference type="NCBI Taxonomy" id="63787"/>
    <lineage>
        <taxon>Eukaryota</taxon>
        <taxon>Viridiplantae</taxon>
        <taxon>Streptophyta</taxon>
        <taxon>Embryophyta</taxon>
        <taxon>Tracheophyta</taxon>
        <taxon>Spermatophyta</taxon>
        <taxon>Magnoliopsida</taxon>
        <taxon>eudicotyledons</taxon>
        <taxon>Gunneridae</taxon>
        <taxon>Pentapetalae</taxon>
        <taxon>Saxifragales</taxon>
        <taxon>Crassulaceae</taxon>
        <taxon>Kalanchoe</taxon>
    </lineage>
</organism>
<dbReference type="Proteomes" id="UP000594263">
    <property type="component" value="Unplaced"/>
</dbReference>
<feature type="domain" description="Myb/SANT-like DNA-binding" evidence="1">
    <location>
        <begin position="233"/>
        <end position="305"/>
    </location>
</feature>
<dbReference type="InterPro" id="IPR044822">
    <property type="entry name" value="Myb_DNA-bind_4"/>
</dbReference>
<keyword evidence="3" id="KW-1185">Reference proteome</keyword>
<dbReference type="Gene3D" id="1.10.10.60">
    <property type="entry name" value="Homeodomain-like"/>
    <property type="match status" value="1"/>
</dbReference>
<sequence length="342" mass="39119">MYLKSCYEEAQHQTAHSSLLASPAHLLLLLPPSIFTPETRSSLPNPKIKISFLFPPKFRSKHTPDLKLQFSLFLNFPLHPSSLDLFFRSLILMDDSEQNTRYPQMRFPVTSRHQPTYGSQSSRSLVPVRNQTHLRPVNFTRFKEDYGEDEVDDDEDSYEIEETGYGGMNGGRADFSRGGLEEEEYGNGNRIEFGGGLERNSKKRKMKSVMDYEDGGSANGGGSRELGARNGIREWSEHETFLLLEAWGDRYLQLGRKSLRSDDWKELAEKVSEASEIDRSDVECRNKMDTLKKRYRKEKAKMEQNYTDSMKGAFSRPVCWPSVEAKCAGNYGSPHVNLKNIC</sequence>
<dbReference type="InterPro" id="IPR044823">
    <property type="entry name" value="ASIL1/2-like"/>
</dbReference>
<dbReference type="EnsemblPlants" id="Kaladp0034s0127.1.v1.1">
    <property type="protein sequence ID" value="Kaladp0034s0127.1.v1.1"/>
    <property type="gene ID" value="Kaladp0034s0127.v1.1"/>
</dbReference>
<dbReference type="Gramene" id="Kaladp0034s0127.1.v1.1">
    <property type="protein sequence ID" value="Kaladp0034s0127.1.v1.1"/>
    <property type="gene ID" value="Kaladp0034s0127.v1.1"/>
</dbReference>
<dbReference type="PANTHER" id="PTHR31307">
    <property type="entry name" value="TRIHELIX TRANSCRIPTION FACTOR ASIL2"/>
    <property type="match status" value="1"/>
</dbReference>
<evidence type="ECO:0000259" key="1">
    <source>
        <dbReference type="Pfam" id="PF13837"/>
    </source>
</evidence>
<dbReference type="GO" id="GO:0005634">
    <property type="term" value="C:nucleus"/>
    <property type="evidence" value="ECO:0007669"/>
    <property type="project" value="TreeGrafter"/>
</dbReference>